<accession>A0ABM4AD37</accession>
<reference evidence="2" key="1">
    <citation type="submission" date="2025-08" db="UniProtKB">
        <authorList>
            <consortium name="RefSeq"/>
        </authorList>
    </citation>
    <scope>IDENTIFICATION</scope>
    <source>
        <tissue evidence="2">Seedling</tissue>
    </source>
</reference>
<evidence type="ECO:0000313" key="1">
    <source>
        <dbReference type="Proteomes" id="UP001652623"/>
    </source>
</evidence>
<evidence type="ECO:0000313" key="2">
    <source>
        <dbReference type="RefSeq" id="XP_060674642.1"/>
    </source>
</evidence>
<dbReference type="PANTHER" id="PTHR11439:SF455">
    <property type="entry name" value="RLK (RECEPTOR-LIKE PROTEIN KINASE) 8, PUTATIVE-RELATED"/>
    <property type="match status" value="1"/>
</dbReference>
<dbReference type="PANTHER" id="PTHR11439">
    <property type="entry name" value="GAG-POL-RELATED RETROTRANSPOSON"/>
    <property type="match status" value="1"/>
</dbReference>
<proteinExistence type="predicted"/>
<dbReference type="GeneID" id="132804377"/>
<organism evidence="1 2">
    <name type="scientific">Ziziphus jujuba</name>
    <name type="common">Chinese jujube</name>
    <name type="synonym">Ziziphus sativa</name>
    <dbReference type="NCBI Taxonomy" id="326968"/>
    <lineage>
        <taxon>Eukaryota</taxon>
        <taxon>Viridiplantae</taxon>
        <taxon>Streptophyta</taxon>
        <taxon>Embryophyta</taxon>
        <taxon>Tracheophyta</taxon>
        <taxon>Spermatophyta</taxon>
        <taxon>Magnoliopsida</taxon>
        <taxon>eudicotyledons</taxon>
        <taxon>Gunneridae</taxon>
        <taxon>Pentapetalae</taxon>
        <taxon>rosids</taxon>
        <taxon>fabids</taxon>
        <taxon>Rosales</taxon>
        <taxon>Rhamnaceae</taxon>
        <taxon>Paliureae</taxon>
        <taxon>Ziziphus</taxon>
    </lineage>
</organism>
<sequence>MDTSLFILHTKASTLWVLIYVDDILVTGIEVVQNDTGFHLSQQSASKIFFTELTCLPATQVQLQQVLPTLYGFTDADWASDVDDCHSTSNYCIFLGKNLVSWSSKKQNVVARSSTESEYRSLANGAVELQWL</sequence>
<keyword evidence="1" id="KW-1185">Reference proteome</keyword>
<dbReference type="CDD" id="cd09272">
    <property type="entry name" value="RNase_HI_RT_Ty1"/>
    <property type="match status" value="1"/>
</dbReference>
<protein>
    <submittedName>
        <fullName evidence="2">Uncharacterized protein LOC132804377</fullName>
    </submittedName>
</protein>
<dbReference type="RefSeq" id="XP_060674642.1">
    <property type="nucleotide sequence ID" value="XM_060818659.1"/>
</dbReference>
<name>A0ABM4AD37_ZIZJJ</name>
<gene>
    <name evidence="2" type="primary">LOC132804377</name>
</gene>
<dbReference type="Proteomes" id="UP001652623">
    <property type="component" value="Chromosome 7"/>
</dbReference>